<sequence>NLEKVLIEKKPIDIDKFE</sequence>
<accession>A0A7J9KDX5</accession>
<dbReference type="EMBL" id="JABFAE010025140">
    <property type="protein sequence ID" value="MBA0844591.1"/>
    <property type="molecule type" value="Genomic_DNA"/>
</dbReference>
<dbReference type="AlphaFoldDB" id="A0A7J9KDX5"/>
<comment type="caution">
    <text evidence="1">The sequence shown here is derived from an EMBL/GenBank/DDBJ whole genome shotgun (WGS) entry which is preliminary data.</text>
</comment>
<proteinExistence type="predicted"/>
<keyword evidence="2" id="KW-1185">Reference proteome</keyword>
<evidence type="ECO:0000313" key="1">
    <source>
        <dbReference type="EMBL" id="MBA0844591.1"/>
    </source>
</evidence>
<dbReference type="Proteomes" id="UP000593575">
    <property type="component" value="Unassembled WGS sequence"/>
</dbReference>
<evidence type="ECO:0000313" key="2">
    <source>
        <dbReference type="Proteomes" id="UP000593575"/>
    </source>
</evidence>
<protein>
    <submittedName>
        <fullName evidence="1">Uncharacterized protein</fullName>
    </submittedName>
</protein>
<name>A0A7J9KDX5_9ROSI</name>
<gene>
    <name evidence="1" type="ORF">Goarm_023070</name>
</gene>
<feature type="non-terminal residue" evidence="1">
    <location>
        <position position="18"/>
    </location>
</feature>
<reference evidence="1 2" key="1">
    <citation type="journal article" date="2019" name="Genome Biol. Evol.">
        <title>Insights into the evolution of the New World diploid cottons (Gossypium, subgenus Houzingenia) based on genome sequencing.</title>
        <authorList>
            <person name="Grover C.E."/>
            <person name="Arick M.A. 2nd"/>
            <person name="Thrash A."/>
            <person name="Conover J.L."/>
            <person name="Sanders W.S."/>
            <person name="Peterson D.G."/>
            <person name="Frelichowski J.E."/>
            <person name="Scheffler J.A."/>
            <person name="Scheffler B.E."/>
            <person name="Wendel J.F."/>
        </authorList>
    </citation>
    <scope>NUCLEOTIDE SEQUENCE [LARGE SCALE GENOMIC DNA]</scope>
    <source>
        <strain evidence="1">6</strain>
        <tissue evidence="1">Leaf</tissue>
    </source>
</reference>
<feature type="non-terminal residue" evidence="1">
    <location>
        <position position="1"/>
    </location>
</feature>
<organism evidence="1 2">
    <name type="scientific">Gossypium armourianum</name>
    <dbReference type="NCBI Taxonomy" id="34283"/>
    <lineage>
        <taxon>Eukaryota</taxon>
        <taxon>Viridiplantae</taxon>
        <taxon>Streptophyta</taxon>
        <taxon>Embryophyta</taxon>
        <taxon>Tracheophyta</taxon>
        <taxon>Spermatophyta</taxon>
        <taxon>Magnoliopsida</taxon>
        <taxon>eudicotyledons</taxon>
        <taxon>Gunneridae</taxon>
        <taxon>Pentapetalae</taxon>
        <taxon>rosids</taxon>
        <taxon>malvids</taxon>
        <taxon>Malvales</taxon>
        <taxon>Malvaceae</taxon>
        <taxon>Malvoideae</taxon>
        <taxon>Gossypium</taxon>
    </lineage>
</organism>